<dbReference type="PANTHER" id="PTHR42988">
    <property type="entry name" value="PHOSPHOHYDROLASE"/>
    <property type="match status" value="1"/>
</dbReference>
<keyword evidence="3" id="KW-0408">Iron</keyword>
<dbReference type="CDD" id="cd07402">
    <property type="entry name" value="MPP_GpdQ"/>
    <property type="match status" value="1"/>
</dbReference>
<dbReference type="GO" id="GO:0004112">
    <property type="term" value="F:cyclic-nucleotide phosphodiesterase activity"/>
    <property type="evidence" value="ECO:0007669"/>
    <property type="project" value="InterPro"/>
</dbReference>
<evidence type="ECO:0000313" key="7">
    <source>
        <dbReference type="Proteomes" id="UP001302316"/>
    </source>
</evidence>
<dbReference type="InterPro" id="IPR029052">
    <property type="entry name" value="Metallo-depent_PP-like"/>
</dbReference>
<dbReference type="InterPro" id="IPR050884">
    <property type="entry name" value="CNP_phosphodiesterase-III"/>
</dbReference>
<dbReference type="Proteomes" id="UP001302316">
    <property type="component" value="Unassembled WGS sequence"/>
</dbReference>
<protein>
    <submittedName>
        <fullName evidence="6">Phosphodiesterase</fullName>
    </submittedName>
</protein>
<dbReference type="SUPFAM" id="SSF56300">
    <property type="entry name" value="Metallo-dependent phosphatases"/>
    <property type="match status" value="1"/>
</dbReference>
<reference evidence="6 7" key="1">
    <citation type="submission" date="2023-12" db="EMBL/GenBank/DDBJ databases">
        <title>Whole-genome sequencing of halo(alkali)philic microorganisms from hypersaline lakes.</title>
        <authorList>
            <person name="Sorokin D.Y."/>
            <person name="Merkel A.Y."/>
            <person name="Messina E."/>
            <person name="Yakimov M."/>
        </authorList>
    </citation>
    <scope>NUCLEOTIDE SEQUENCE [LARGE SCALE GENOMIC DNA]</scope>
    <source>
        <strain evidence="6 7">AB-CW1</strain>
    </source>
</reference>
<feature type="domain" description="Calcineurin-like phosphoesterase" evidence="5">
    <location>
        <begin position="3"/>
        <end position="193"/>
    </location>
</feature>
<keyword evidence="1" id="KW-0479">Metal-binding</keyword>
<comment type="caution">
    <text evidence="6">The sequence shown here is derived from an EMBL/GenBank/DDBJ whole genome shotgun (WGS) entry which is preliminary data.</text>
</comment>
<name>A0AAP6JDH5_9GAMM</name>
<dbReference type="GO" id="GO:0046872">
    <property type="term" value="F:metal ion binding"/>
    <property type="evidence" value="ECO:0007669"/>
    <property type="project" value="UniProtKB-KW"/>
</dbReference>
<organism evidence="6 7">
    <name type="scientific">Natronospira elongata</name>
    <dbReference type="NCBI Taxonomy" id="3110268"/>
    <lineage>
        <taxon>Bacteria</taxon>
        <taxon>Pseudomonadati</taxon>
        <taxon>Pseudomonadota</taxon>
        <taxon>Gammaproteobacteria</taxon>
        <taxon>Natronospirales</taxon>
        <taxon>Natronospiraceae</taxon>
        <taxon>Natronospira</taxon>
    </lineage>
</organism>
<evidence type="ECO:0000256" key="2">
    <source>
        <dbReference type="ARBA" id="ARBA00022801"/>
    </source>
</evidence>
<keyword evidence="2" id="KW-0378">Hydrolase</keyword>
<keyword evidence="7" id="KW-1185">Reference proteome</keyword>
<comment type="similarity">
    <text evidence="4">Belongs to the cyclic nucleotide phosphodiesterase class-III family.</text>
</comment>
<dbReference type="PANTHER" id="PTHR42988:SF2">
    <property type="entry name" value="CYCLIC NUCLEOTIDE PHOSPHODIESTERASE CBUA0032-RELATED"/>
    <property type="match status" value="1"/>
</dbReference>
<evidence type="ECO:0000313" key="6">
    <source>
        <dbReference type="EMBL" id="MEA5444905.1"/>
    </source>
</evidence>
<evidence type="ECO:0000256" key="4">
    <source>
        <dbReference type="ARBA" id="ARBA00025742"/>
    </source>
</evidence>
<dbReference type="AlphaFoldDB" id="A0AAP6JDH5"/>
<accession>A0AAP6JDH5</accession>
<proteinExistence type="inferred from homology"/>
<dbReference type="Pfam" id="PF00149">
    <property type="entry name" value="Metallophos"/>
    <property type="match status" value="1"/>
</dbReference>
<gene>
    <name evidence="6" type="ORF">VCB98_03625</name>
</gene>
<evidence type="ECO:0000256" key="1">
    <source>
        <dbReference type="ARBA" id="ARBA00022723"/>
    </source>
</evidence>
<sequence length="255" mass="28100">MDKILQITDTHLFADGDGELRGTRTGETLRKVLNHVQDHHADAKAILVTGDLVQQETEAAYRHFIQYFGDFQVPVLCIPGNHDDPDIMRRTLTMPPFRLDTRVSLGAWDVIQLDSHIPGSPAGRVGESGLAELDRLLKANRPRPTLVAVHHQPRPVGTPWLDGVGLKDGDQLLEIVSAHEHARAVIWGHVHQPSEGYHGHLRLLGTPSTCAQFLAGSEDFAIDPDAPPAYRVLYLDDAGRIDDELVQLQAADLPS</sequence>
<evidence type="ECO:0000256" key="3">
    <source>
        <dbReference type="ARBA" id="ARBA00023004"/>
    </source>
</evidence>
<dbReference type="EMBL" id="JAYGII010000004">
    <property type="protein sequence ID" value="MEA5444905.1"/>
    <property type="molecule type" value="Genomic_DNA"/>
</dbReference>
<dbReference type="InterPro" id="IPR004843">
    <property type="entry name" value="Calcineurin-like_PHP"/>
</dbReference>
<dbReference type="RefSeq" id="WP_346050537.1">
    <property type="nucleotide sequence ID" value="NZ_JAYGII010000004.1"/>
</dbReference>
<evidence type="ECO:0000259" key="5">
    <source>
        <dbReference type="Pfam" id="PF00149"/>
    </source>
</evidence>
<dbReference type="InterPro" id="IPR026575">
    <property type="entry name" value="GpdQ/CpdA-like"/>
</dbReference>
<dbReference type="Gene3D" id="3.60.21.10">
    <property type="match status" value="1"/>
</dbReference>